<dbReference type="GO" id="GO:0016491">
    <property type="term" value="F:oxidoreductase activity"/>
    <property type="evidence" value="ECO:0007669"/>
    <property type="project" value="UniProtKB-KW"/>
</dbReference>
<evidence type="ECO:0000256" key="2">
    <source>
        <dbReference type="ARBA" id="ARBA00005466"/>
    </source>
</evidence>
<dbReference type="InterPro" id="IPR006094">
    <property type="entry name" value="Oxid_FAD_bind_N"/>
</dbReference>
<evidence type="ECO:0000256" key="4">
    <source>
        <dbReference type="ARBA" id="ARBA00022827"/>
    </source>
</evidence>
<evidence type="ECO:0000313" key="7">
    <source>
        <dbReference type="EMBL" id="AIJ25815.1"/>
    </source>
</evidence>
<dbReference type="InterPro" id="IPR050416">
    <property type="entry name" value="FAD-linked_Oxidoreductase"/>
</dbReference>
<dbReference type="Pfam" id="PF08031">
    <property type="entry name" value="BBE"/>
    <property type="match status" value="1"/>
</dbReference>
<dbReference type="PANTHER" id="PTHR42973">
    <property type="entry name" value="BINDING OXIDOREDUCTASE, PUTATIVE (AFU_ORTHOLOGUE AFUA_1G17690)-RELATED"/>
    <property type="match status" value="1"/>
</dbReference>
<evidence type="ECO:0000313" key="8">
    <source>
        <dbReference type="Proteomes" id="UP000062973"/>
    </source>
</evidence>
<dbReference type="Pfam" id="PF01565">
    <property type="entry name" value="FAD_binding_4"/>
    <property type="match status" value="1"/>
</dbReference>
<dbReference type="eggNOG" id="COG0277">
    <property type="taxonomic scope" value="Bacteria"/>
</dbReference>
<dbReference type="OrthoDB" id="5169292at2"/>
<dbReference type="InterPro" id="IPR016166">
    <property type="entry name" value="FAD-bd_PCMH"/>
</dbReference>
<dbReference type="RefSeq" id="WP_017984652.1">
    <property type="nucleotide sequence ID" value="NZ_AQUL01000001.1"/>
</dbReference>
<dbReference type="InterPro" id="IPR012951">
    <property type="entry name" value="BBE"/>
</dbReference>
<keyword evidence="4" id="KW-0274">FAD</keyword>
<evidence type="ECO:0000256" key="5">
    <source>
        <dbReference type="ARBA" id="ARBA00023002"/>
    </source>
</evidence>
<dbReference type="PATRIC" id="fig|1068978.7.peg.6148"/>
<dbReference type="Gene3D" id="3.40.462.20">
    <property type="match status" value="1"/>
</dbReference>
<name>A0A076N4T2_AMYME</name>
<dbReference type="SUPFAM" id="SSF55103">
    <property type="entry name" value="FAD-linked oxidases, C-terminal domain"/>
    <property type="match status" value="1"/>
</dbReference>
<dbReference type="InterPro" id="IPR016164">
    <property type="entry name" value="FAD-linked_Oxase-like_C"/>
</dbReference>
<dbReference type="PROSITE" id="PS51387">
    <property type="entry name" value="FAD_PCMH"/>
    <property type="match status" value="1"/>
</dbReference>
<dbReference type="PROSITE" id="PS00862">
    <property type="entry name" value="OX2_COVAL_FAD"/>
    <property type="match status" value="1"/>
</dbReference>
<keyword evidence="3" id="KW-0285">Flavoprotein</keyword>
<evidence type="ECO:0000259" key="6">
    <source>
        <dbReference type="PROSITE" id="PS51387"/>
    </source>
</evidence>
<dbReference type="HOGENOM" id="CLU_018354_10_0_11"/>
<comment type="cofactor">
    <cofactor evidence="1">
        <name>FAD</name>
        <dbReference type="ChEBI" id="CHEBI:57692"/>
    </cofactor>
</comment>
<dbReference type="GO" id="GO:0071949">
    <property type="term" value="F:FAD binding"/>
    <property type="evidence" value="ECO:0007669"/>
    <property type="project" value="InterPro"/>
</dbReference>
<dbReference type="Gene3D" id="3.30.465.10">
    <property type="match status" value="1"/>
</dbReference>
<dbReference type="KEGG" id="amq:AMETH_5723"/>
<feature type="domain" description="FAD-binding PCMH-type" evidence="6">
    <location>
        <begin position="40"/>
        <end position="211"/>
    </location>
</feature>
<dbReference type="EMBL" id="CP009110">
    <property type="protein sequence ID" value="AIJ25815.1"/>
    <property type="molecule type" value="Genomic_DNA"/>
</dbReference>
<reference evidence="7 8" key="1">
    <citation type="submission" date="2014-07" db="EMBL/GenBank/DDBJ databases">
        <title>Whole Genome Sequence of the Amycolatopsis methanolica 239.</title>
        <authorList>
            <person name="Tang B."/>
        </authorList>
    </citation>
    <scope>NUCLEOTIDE SEQUENCE [LARGE SCALE GENOMIC DNA]</scope>
    <source>
        <strain evidence="7 8">239</strain>
    </source>
</reference>
<dbReference type="InterPro" id="IPR016167">
    <property type="entry name" value="FAD-bd_PCMH_sub1"/>
</dbReference>
<dbReference type="AlphaFoldDB" id="A0A076N4T2"/>
<gene>
    <name evidence="7" type="ORF">AMETH_5723</name>
</gene>
<evidence type="ECO:0000256" key="3">
    <source>
        <dbReference type="ARBA" id="ARBA00022630"/>
    </source>
</evidence>
<accession>A0A076N4T2</accession>
<dbReference type="Gene3D" id="3.30.43.10">
    <property type="entry name" value="Uridine Diphospho-n-acetylenolpyruvylglucosamine Reductase, domain 2"/>
    <property type="match status" value="1"/>
</dbReference>
<dbReference type="InterPro" id="IPR036318">
    <property type="entry name" value="FAD-bd_PCMH-like_sf"/>
</dbReference>
<dbReference type="InterPro" id="IPR016169">
    <property type="entry name" value="FAD-bd_PCMH_sub2"/>
</dbReference>
<keyword evidence="5" id="KW-0560">Oxidoreductase</keyword>
<dbReference type="InterPro" id="IPR006093">
    <property type="entry name" value="Oxy_OxRdtase_FAD_BS"/>
</dbReference>
<dbReference type="Proteomes" id="UP000062973">
    <property type="component" value="Chromosome"/>
</dbReference>
<organism evidence="7 8">
    <name type="scientific">Amycolatopsis methanolica 239</name>
    <dbReference type="NCBI Taxonomy" id="1068978"/>
    <lineage>
        <taxon>Bacteria</taxon>
        <taxon>Bacillati</taxon>
        <taxon>Actinomycetota</taxon>
        <taxon>Actinomycetes</taxon>
        <taxon>Pseudonocardiales</taxon>
        <taxon>Pseudonocardiaceae</taxon>
        <taxon>Amycolatopsis</taxon>
        <taxon>Amycolatopsis methanolica group</taxon>
    </lineage>
</organism>
<keyword evidence="8" id="KW-1185">Reference proteome</keyword>
<comment type="similarity">
    <text evidence="2">Belongs to the oxygen-dependent FAD-linked oxidoreductase family.</text>
</comment>
<sequence length="459" mass="49678">MTGYLVQPASVERFRDGFDGRIVTPEDGDYETVRGVFNAMITARPQVIAQCGTVRDITAALRFARDNALPVAVRGGGHSVAGACLVEDGLVIDLRRLNAVTVDADAMTATASGGATWGDFDKACQPHGLATTGGRVSTTGVAGLTLGGGSGWIERKFGLACDNLLSVDLVTADGREVTASELENPDLFWALHGGGGNFGVATRLTFRLHDLPEFSMALMLWPGDQGRAVAGVYRDLMRTAPDEIGGGLLYLTGPPEEFVPGHLVGRLCCGVLVTCTGPETRLRDIIGPLLATAPPGQVITDVPYAGLQSMLDDPAGFRNYWSDENLRELPDEALDRFCERALDMVVPSPSQHALLPWGGAVTRGQDWPGFDRDNQWAVHPLGLWADPADDDRAIAWARNLRADMRPWASGDVYLNFIGDEGDDRIVAGYGEENYRRLQRIKADYDPDNVFDRWHDIKPA</sequence>
<dbReference type="STRING" id="1068978.AMETH_5723"/>
<dbReference type="PANTHER" id="PTHR42973:SF39">
    <property type="entry name" value="FAD-BINDING PCMH-TYPE DOMAIN-CONTAINING PROTEIN"/>
    <property type="match status" value="1"/>
</dbReference>
<dbReference type="SUPFAM" id="SSF56176">
    <property type="entry name" value="FAD-binding/transporter-associated domain-like"/>
    <property type="match status" value="1"/>
</dbReference>
<proteinExistence type="inferred from homology"/>
<protein>
    <submittedName>
        <fullName evidence="7">(R)-6-hydroxynicotine oxidase</fullName>
    </submittedName>
</protein>
<evidence type="ECO:0000256" key="1">
    <source>
        <dbReference type="ARBA" id="ARBA00001974"/>
    </source>
</evidence>